<dbReference type="Pfam" id="PF17111">
    <property type="entry name" value="PigL_N"/>
    <property type="match status" value="1"/>
</dbReference>
<dbReference type="AlphaFoldDB" id="A0A8H4RQ78"/>
<evidence type="ECO:0000259" key="3">
    <source>
        <dbReference type="Pfam" id="PF17111"/>
    </source>
</evidence>
<feature type="compositionally biased region" description="Basic and acidic residues" evidence="2">
    <location>
        <begin position="532"/>
        <end position="545"/>
    </location>
</feature>
<feature type="compositionally biased region" description="Polar residues" evidence="2">
    <location>
        <begin position="509"/>
        <end position="528"/>
    </location>
</feature>
<feature type="compositionally biased region" description="Basic and acidic residues" evidence="2">
    <location>
        <begin position="835"/>
        <end position="845"/>
    </location>
</feature>
<accession>A0A8H4RQ78</accession>
<name>A0A8H4RQ78_9HELO</name>
<dbReference type="InterPro" id="IPR031348">
    <property type="entry name" value="PigL_N"/>
</dbReference>
<evidence type="ECO:0000256" key="1">
    <source>
        <dbReference type="SAM" id="Coils"/>
    </source>
</evidence>
<feature type="region of interest" description="Disordered" evidence="2">
    <location>
        <begin position="281"/>
        <end position="335"/>
    </location>
</feature>
<protein>
    <recommendedName>
        <fullName evidence="3">Azaphilone pigments biosynthesis cluster protein L N-terminal domain-containing protein</fullName>
    </recommendedName>
</protein>
<keyword evidence="1" id="KW-0175">Coiled coil</keyword>
<keyword evidence="5" id="KW-1185">Reference proteome</keyword>
<comment type="caution">
    <text evidence="4">The sequence shown here is derived from an EMBL/GenBank/DDBJ whole genome shotgun (WGS) entry which is preliminary data.</text>
</comment>
<feature type="region of interest" description="Disordered" evidence="2">
    <location>
        <begin position="210"/>
        <end position="267"/>
    </location>
</feature>
<dbReference type="EMBL" id="JAAMPI010000302">
    <property type="protein sequence ID" value="KAF4632965.1"/>
    <property type="molecule type" value="Genomic_DNA"/>
</dbReference>
<gene>
    <name evidence="4" type="ORF">G7Y89_g5165</name>
</gene>
<sequence length="915" mass="102564">MVEALTIVAGVTTIVSNVWKISRDVYELIDGIKNAPVHIKAVSQDVRGLYVVLGSLQDILVKFEEEQQAPAAMPVFELLDEPMRNCFDAFLELQKKLNRFTKRTGAINESIWKRSWWFFTEKDTNAYRVHLAAYKSTVTIALGAATLGNAARNLQATQNLEVQIQEMRIQLEQLVDNGQENQKQSMNGENGSQTTDTQFALHRFLETAESVFSGSPPGSPRNSPTRAGSISPGPPLRDEDPQQSTKSGNMRSADRQRNNSDISFVQPVSKRNSTFNLLLDANTSKVAPPPKRSPLLSTKSPNIAPRLTTVKRRSDENNSDAEWKNQIHESATGLTQPKPARALARVDQGRAKNLGFGSKTQAGLMGIAAVLGLKRPARRRFDRDDGWWSDGYLPGSNYATDGSSSDSTSYETREPRKERGAKIPLPSDLGKARRTPNSTRRTDDEIKQDARYLQERGRAAMRRRGEPRDEDDGIRIKKREDKNNGIRVQQWKELEQESEPEALGMGIGTSMQGSASRPQRDSYNSRSYNYRPKLDSVPELSKKPELPYPTFSKQHAKDMVGESSKTTLAQPEDKSHKTPGENTSGTQGVRPATVGSVVNLQNDKAIETTQVPQTNLPADAPSQEQKWFRLPSDGSPISIPTIPASSTKNITTKSQTNLLIEYFEGGKGGDDAGRRRPSVRVKVTPKKKGKGRAGVKDVDYIQVNERKSGSKYISTKRIPLVPDPKTPFLEEQEEELIEREINPQNGSLLSVDALSSIHAYSFLDKNIPDNIEPPLFVDPRYNYTENYASQRVEREQGEDSGRRHRRSRSQDRVEIVVQKVVEKVKRDHGRSSKVRGTDRRWREPQPQEENLPPTQLLTVNHARESTKRSPLFSVTDREGSQEEEERPRNFDQLNAQPGTADSVEKKKIITRSSRV</sequence>
<proteinExistence type="predicted"/>
<evidence type="ECO:0000313" key="4">
    <source>
        <dbReference type="EMBL" id="KAF4632965.1"/>
    </source>
</evidence>
<feature type="compositionally biased region" description="Basic and acidic residues" evidence="2">
    <location>
        <begin position="791"/>
        <end position="801"/>
    </location>
</feature>
<feature type="region of interest" description="Disordered" evidence="2">
    <location>
        <begin position="392"/>
        <end position="592"/>
    </location>
</feature>
<feature type="compositionally biased region" description="Basic and acidic residues" evidence="2">
    <location>
        <begin position="875"/>
        <end position="889"/>
    </location>
</feature>
<dbReference type="Proteomes" id="UP000566819">
    <property type="component" value="Unassembled WGS sequence"/>
</dbReference>
<feature type="region of interest" description="Disordered" evidence="2">
    <location>
        <begin position="825"/>
        <end position="915"/>
    </location>
</feature>
<reference evidence="4 5" key="1">
    <citation type="submission" date="2020-03" db="EMBL/GenBank/DDBJ databases">
        <title>Draft Genome Sequence of Cudoniella acicularis.</title>
        <authorList>
            <person name="Buettner E."/>
            <person name="Kellner H."/>
        </authorList>
    </citation>
    <scope>NUCLEOTIDE SEQUENCE [LARGE SCALE GENOMIC DNA]</scope>
    <source>
        <strain evidence="4 5">DSM 108380</strain>
    </source>
</reference>
<feature type="compositionally biased region" description="Basic and acidic residues" evidence="2">
    <location>
        <begin position="411"/>
        <end position="421"/>
    </location>
</feature>
<feature type="compositionally biased region" description="Basic and acidic residues" evidence="2">
    <location>
        <begin position="312"/>
        <end position="327"/>
    </location>
</feature>
<dbReference type="OrthoDB" id="19923at2759"/>
<feature type="domain" description="Azaphilone pigments biosynthesis cluster protein L N-terminal" evidence="3">
    <location>
        <begin position="3"/>
        <end position="190"/>
    </location>
</feature>
<feature type="compositionally biased region" description="Low complexity" evidence="2">
    <location>
        <begin position="213"/>
        <end position="224"/>
    </location>
</feature>
<dbReference type="PANTHER" id="PTHR42105:SF1">
    <property type="entry name" value="TRANSALDOLASE"/>
    <property type="match status" value="1"/>
</dbReference>
<dbReference type="PANTHER" id="PTHR42105">
    <property type="entry name" value="DIM2-ASSOCIATED PROTEIN 1"/>
    <property type="match status" value="1"/>
</dbReference>
<feature type="compositionally biased region" description="Polar residues" evidence="2">
    <location>
        <begin position="397"/>
        <end position="410"/>
    </location>
</feature>
<evidence type="ECO:0000313" key="5">
    <source>
        <dbReference type="Proteomes" id="UP000566819"/>
    </source>
</evidence>
<feature type="compositionally biased region" description="Basic and acidic residues" evidence="2">
    <location>
        <begin position="440"/>
        <end position="495"/>
    </location>
</feature>
<feature type="region of interest" description="Disordered" evidence="2">
    <location>
        <begin position="787"/>
        <end position="812"/>
    </location>
</feature>
<organism evidence="4 5">
    <name type="scientific">Cudoniella acicularis</name>
    <dbReference type="NCBI Taxonomy" id="354080"/>
    <lineage>
        <taxon>Eukaryota</taxon>
        <taxon>Fungi</taxon>
        <taxon>Dikarya</taxon>
        <taxon>Ascomycota</taxon>
        <taxon>Pezizomycotina</taxon>
        <taxon>Leotiomycetes</taxon>
        <taxon>Helotiales</taxon>
        <taxon>Tricladiaceae</taxon>
        <taxon>Cudoniella</taxon>
    </lineage>
</organism>
<feature type="coiled-coil region" evidence="1">
    <location>
        <begin position="157"/>
        <end position="184"/>
    </location>
</feature>
<evidence type="ECO:0000256" key="2">
    <source>
        <dbReference type="SAM" id="MobiDB-lite"/>
    </source>
</evidence>